<accession>A0A0F9LXY7</accession>
<reference evidence="1" key="1">
    <citation type="journal article" date="2015" name="Nature">
        <title>Complex archaea that bridge the gap between prokaryotes and eukaryotes.</title>
        <authorList>
            <person name="Spang A."/>
            <person name="Saw J.H."/>
            <person name="Jorgensen S.L."/>
            <person name="Zaremba-Niedzwiedzka K."/>
            <person name="Martijn J."/>
            <person name="Lind A.E."/>
            <person name="van Eijk R."/>
            <person name="Schleper C."/>
            <person name="Guy L."/>
            <person name="Ettema T.J."/>
        </authorList>
    </citation>
    <scope>NUCLEOTIDE SEQUENCE</scope>
</reference>
<name>A0A0F9LXY7_9ZZZZ</name>
<organism evidence="1">
    <name type="scientific">marine sediment metagenome</name>
    <dbReference type="NCBI Taxonomy" id="412755"/>
    <lineage>
        <taxon>unclassified sequences</taxon>
        <taxon>metagenomes</taxon>
        <taxon>ecological metagenomes</taxon>
    </lineage>
</organism>
<sequence>MCRDGYENDKRLPPCSETDTCKFTKDGEIFELLPENRFAWSVYLEIREISGYDQNGLPTIGKIDFYVGFFNMGLDHNELEELVEKVIFMNSYMRYLLSATKQGG</sequence>
<protein>
    <submittedName>
        <fullName evidence="1">Uncharacterized protein</fullName>
    </submittedName>
</protein>
<evidence type="ECO:0000313" key="1">
    <source>
        <dbReference type="EMBL" id="KKM69245.1"/>
    </source>
</evidence>
<dbReference type="EMBL" id="LAZR01010021">
    <property type="protein sequence ID" value="KKM69245.1"/>
    <property type="molecule type" value="Genomic_DNA"/>
</dbReference>
<dbReference type="AlphaFoldDB" id="A0A0F9LXY7"/>
<comment type="caution">
    <text evidence="1">The sequence shown here is derived from an EMBL/GenBank/DDBJ whole genome shotgun (WGS) entry which is preliminary data.</text>
</comment>
<gene>
    <name evidence="1" type="ORF">LCGC14_1452740</name>
</gene>
<proteinExistence type="predicted"/>